<protein>
    <submittedName>
        <fullName evidence="1">Uncharacterized protein</fullName>
    </submittedName>
</protein>
<organism evidence="1 2">
    <name type="scientific">Aegilops tauschii subsp. strangulata</name>
    <name type="common">Goatgrass</name>
    <dbReference type="NCBI Taxonomy" id="200361"/>
    <lineage>
        <taxon>Eukaryota</taxon>
        <taxon>Viridiplantae</taxon>
        <taxon>Streptophyta</taxon>
        <taxon>Embryophyta</taxon>
        <taxon>Tracheophyta</taxon>
        <taxon>Spermatophyta</taxon>
        <taxon>Magnoliopsida</taxon>
        <taxon>Liliopsida</taxon>
        <taxon>Poales</taxon>
        <taxon>Poaceae</taxon>
        <taxon>BOP clade</taxon>
        <taxon>Pooideae</taxon>
        <taxon>Triticodae</taxon>
        <taxon>Triticeae</taxon>
        <taxon>Triticinae</taxon>
        <taxon>Aegilops</taxon>
    </lineage>
</organism>
<dbReference type="AlphaFoldDB" id="A0A453D367"/>
<name>A0A453D367_AEGTS</name>
<reference evidence="1" key="3">
    <citation type="journal article" date="2017" name="Nature">
        <title>Genome sequence of the progenitor of the wheat D genome Aegilops tauschii.</title>
        <authorList>
            <person name="Luo M.C."/>
            <person name="Gu Y.Q."/>
            <person name="Puiu D."/>
            <person name="Wang H."/>
            <person name="Twardziok S.O."/>
            <person name="Deal K.R."/>
            <person name="Huo N."/>
            <person name="Zhu T."/>
            <person name="Wang L."/>
            <person name="Wang Y."/>
            <person name="McGuire P.E."/>
            <person name="Liu S."/>
            <person name="Long H."/>
            <person name="Ramasamy R.K."/>
            <person name="Rodriguez J.C."/>
            <person name="Van S.L."/>
            <person name="Yuan L."/>
            <person name="Wang Z."/>
            <person name="Xia Z."/>
            <person name="Xiao L."/>
            <person name="Anderson O.D."/>
            <person name="Ouyang S."/>
            <person name="Liang Y."/>
            <person name="Zimin A.V."/>
            <person name="Pertea G."/>
            <person name="Qi P."/>
            <person name="Bennetzen J.L."/>
            <person name="Dai X."/>
            <person name="Dawson M.W."/>
            <person name="Muller H.G."/>
            <person name="Kugler K."/>
            <person name="Rivarola-Duarte L."/>
            <person name="Spannagl M."/>
            <person name="Mayer K.F.X."/>
            <person name="Lu F.H."/>
            <person name="Bevan M.W."/>
            <person name="Leroy P."/>
            <person name="Li P."/>
            <person name="You F.M."/>
            <person name="Sun Q."/>
            <person name="Liu Z."/>
            <person name="Lyons E."/>
            <person name="Wicker T."/>
            <person name="Salzberg S.L."/>
            <person name="Devos K.M."/>
            <person name="Dvorak J."/>
        </authorList>
    </citation>
    <scope>NUCLEOTIDE SEQUENCE [LARGE SCALE GENOMIC DNA]</scope>
    <source>
        <strain evidence="1">cv. AL8/78</strain>
    </source>
</reference>
<keyword evidence="2" id="KW-1185">Reference proteome</keyword>
<dbReference type="EnsemblPlants" id="AET2Gv21069900.4">
    <property type="protein sequence ID" value="AET2Gv21069900.4"/>
    <property type="gene ID" value="AET2Gv21069900"/>
</dbReference>
<dbReference type="Gramene" id="AET2Gv21069900.4">
    <property type="protein sequence ID" value="AET2Gv21069900.4"/>
    <property type="gene ID" value="AET2Gv21069900"/>
</dbReference>
<sequence length="44" mass="5100">MWQEAESSSMTTDKCTSFFCPKNRTIRGSTLHPCHRKICGPRRN</sequence>
<dbReference type="Proteomes" id="UP000015105">
    <property type="component" value="Chromosome 2D"/>
</dbReference>
<reference evidence="2" key="1">
    <citation type="journal article" date="2014" name="Science">
        <title>Ancient hybridizations among the ancestral genomes of bread wheat.</title>
        <authorList>
            <consortium name="International Wheat Genome Sequencing Consortium,"/>
            <person name="Marcussen T."/>
            <person name="Sandve S.R."/>
            <person name="Heier L."/>
            <person name="Spannagl M."/>
            <person name="Pfeifer M."/>
            <person name="Jakobsen K.S."/>
            <person name="Wulff B.B."/>
            <person name="Steuernagel B."/>
            <person name="Mayer K.F."/>
            <person name="Olsen O.A."/>
        </authorList>
    </citation>
    <scope>NUCLEOTIDE SEQUENCE [LARGE SCALE GENOMIC DNA]</scope>
    <source>
        <strain evidence="2">cv. AL8/78</strain>
    </source>
</reference>
<evidence type="ECO:0000313" key="2">
    <source>
        <dbReference type="Proteomes" id="UP000015105"/>
    </source>
</evidence>
<accession>A0A453D367</accession>
<proteinExistence type="predicted"/>
<reference evidence="1" key="4">
    <citation type="submission" date="2019-03" db="UniProtKB">
        <authorList>
            <consortium name="EnsemblPlants"/>
        </authorList>
    </citation>
    <scope>IDENTIFICATION</scope>
</reference>
<reference evidence="2" key="2">
    <citation type="journal article" date="2017" name="Nat. Plants">
        <title>The Aegilops tauschii genome reveals multiple impacts of transposons.</title>
        <authorList>
            <person name="Zhao G."/>
            <person name="Zou C."/>
            <person name="Li K."/>
            <person name="Wang K."/>
            <person name="Li T."/>
            <person name="Gao L."/>
            <person name="Zhang X."/>
            <person name="Wang H."/>
            <person name="Yang Z."/>
            <person name="Liu X."/>
            <person name="Jiang W."/>
            <person name="Mao L."/>
            <person name="Kong X."/>
            <person name="Jiao Y."/>
            <person name="Jia J."/>
        </authorList>
    </citation>
    <scope>NUCLEOTIDE SEQUENCE [LARGE SCALE GENOMIC DNA]</scope>
    <source>
        <strain evidence="2">cv. AL8/78</strain>
    </source>
</reference>
<reference evidence="1" key="5">
    <citation type="journal article" date="2021" name="G3 (Bethesda)">
        <title>Aegilops tauschii genome assembly Aet v5.0 features greater sequence contiguity and improved annotation.</title>
        <authorList>
            <person name="Wang L."/>
            <person name="Zhu T."/>
            <person name="Rodriguez J.C."/>
            <person name="Deal K.R."/>
            <person name="Dubcovsky J."/>
            <person name="McGuire P.E."/>
            <person name="Lux T."/>
            <person name="Spannagl M."/>
            <person name="Mayer K.F.X."/>
            <person name="Baldrich P."/>
            <person name="Meyers B.C."/>
            <person name="Huo N."/>
            <person name="Gu Y.Q."/>
            <person name="Zhou H."/>
            <person name="Devos K.M."/>
            <person name="Bennetzen J.L."/>
            <person name="Unver T."/>
            <person name="Budak H."/>
            <person name="Gulick P.J."/>
            <person name="Galiba G."/>
            <person name="Kalapos B."/>
            <person name="Nelson D.R."/>
            <person name="Li P."/>
            <person name="You F.M."/>
            <person name="Luo M.C."/>
            <person name="Dvorak J."/>
        </authorList>
    </citation>
    <scope>NUCLEOTIDE SEQUENCE [LARGE SCALE GENOMIC DNA]</scope>
    <source>
        <strain evidence="1">cv. AL8/78</strain>
    </source>
</reference>
<evidence type="ECO:0000313" key="1">
    <source>
        <dbReference type="EnsemblPlants" id="AET2Gv21069900.4"/>
    </source>
</evidence>